<feature type="repeat" description="WD" evidence="3">
    <location>
        <begin position="365"/>
        <end position="406"/>
    </location>
</feature>
<dbReference type="InterPro" id="IPR019775">
    <property type="entry name" value="WD40_repeat_CS"/>
</dbReference>
<dbReference type="InterPro" id="IPR036322">
    <property type="entry name" value="WD40_repeat_dom_sf"/>
</dbReference>
<dbReference type="InterPro" id="IPR001680">
    <property type="entry name" value="WD40_rpt"/>
</dbReference>
<dbReference type="PANTHER" id="PTHR19846:SF0">
    <property type="entry name" value="PRE-MRNA PROCESSING FACTOR 4"/>
    <property type="match status" value="1"/>
</dbReference>
<gene>
    <name evidence="6" type="ORF">C6P45_003162</name>
</gene>
<dbReference type="SMART" id="SM00500">
    <property type="entry name" value="SFM"/>
    <property type="match status" value="1"/>
</dbReference>
<evidence type="ECO:0000256" key="2">
    <source>
        <dbReference type="ARBA" id="ARBA00022737"/>
    </source>
</evidence>
<dbReference type="CDD" id="cd00200">
    <property type="entry name" value="WD40"/>
    <property type="match status" value="1"/>
</dbReference>
<evidence type="ECO:0000256" key="1">
    <source>
        <dbReference type="ARBA" id="ARBA00022574"/>
    </source>
</evidence>
<name>A0A9P6VV61_MAUEX</name>
<dbReference type="OrthoDB" id="540662at2759"/>
<dbReference type="PROSITE" id="PS00678">
    <property type="entry name" value="WD_REPEATS_1"/>
    <property type="match status" value="3"/>
</dbReference>
<feature type="region of interest" description="Disordered" evidence="4">
    <location>
        <begin position="1"/>
        <end position="23"/>
    </location>
</feature>
<reference evidence="6 7" key="1">
    <citation type="submission" date="2020-11" db="EMBL/GenBank/DDBJ databases">
        <title>Kefir isolates.</title>
        <authorList>
            <person name="Marcisauskas S."/>
            <person name="Kim Y."/>
            <person name="Blasche S."/>
        </authorList>
    </citation>
    <scope>NUCLEOTIDE SEQUENCE [LARGE SCALE GENOMIC DNA]</scope>
    <source>
        <strain evidence="6 7">OG2</strain>
    </source>
</reference>
<dbReference type="AlphaFoldDB" id="A0A9P6VV61"/>
<feature type="repeat" description="WD" evidence="3">
    <location>
        <begin position="323"/>
        <end position="364"/>
    </location>
</feature>
<evidence type="ECO:0000256" key="3">
    <source>
        <dbReference type="PROSITE-ProRule" id="PRU00221"/>
    </source>
</evidence>
<sequence length="485" mass="54640">MSKEGIAYKDLPVDQDHKVDDETDETVQQTLDILEEKKQEYMNTAPTKDSEVIRVLELIEEPTILRGETAEERRQRLATLLFVNRDSLKKFHDSGLYTEYIANSKSDLDSQHNIDSKNITLNESEEEEEFYTPANQQLRAARQFLIKDSIERARKRIKYERESVNNALIANIIKSRRASNKLVQSFELDGSQVISKRPISRVTISPNSQYFAAGSWNGDVSVQNLKTLQQVSVVEDDGRGKIGGLDWDNRGSMLISGSEDSTIRLHQFNANDKTLIEKHSFKGHEGRVSHVKFHPTDKYIASASFDSIWRLWDANTGQELLLQEGHSKEVYSIDFQQDGSLLCSGGLDNVGLVWDIRSGKSIMSLNGHTRPLYSVTWCPNAYEVATGGGDGLINIWDVRNSNKATEILAHGSIVTDISISKGNNPYLISSGYDKIINIYSVDNWVTVKKLEGHTDKILTADITNDNNTIISGGWDRSVKLWECHA</sequence>
<dbReference type="InterPro" id="IPR014906">
    <property type="entry name" value="PRP4-like"/>
</dbReference>
<feature type="repeat" description="WD" evidence="3">
    <location>
        <begin position="281"/>
        <end position="322"/>
    </location>
</feature>
<dbReference type="GO" id="GO:0046540">
    <property type="term" value="C:U4/U6 x U5 tri-snRNP complex"/>
    <property type="evidence" value="ECO:0007669"/>
    <property type="project" value="TreeGrafter"/>
</dbReference>
<dbReference type="GO" id="GO:0017070">
    <property type="term" value="F:U6 snRNA binding"/>
    <property type="evidence" value="ECO:0007669"/>
    <property type="project" value="TreeGrafter"/>
</dbReference>
<accession>A0A9P6VV61</accession>
<dbReference type="PANTHER" id="PTHR19846">
    <property type="entry name" value="WD40 REPEAT PROTEIN"/>
    <property type="match status" value="1"/>
</dbReference>
<evidence type="ECO:0000259" key="5">
    <source>
        <dbReference type="SMART" id="SM00500"/>
    </source>
</evidence>
<dbReference type="SMART" id="SM00320">
    <property type="entry name" value="WD40"/>
    <property type="match status" value="7"/>
</dbReference>
<dbReference type="SUPFAM" id="SSF50978">
    <property type="entry name" value="WD40 repeat-like"/>
    <property type="match status" value="1"/>
</dbReference>
<dbReference type="Gene3D" id="2.130.10.10">
    <property type="entry name" value="YVTN repeat-like/Quinoprotein amine dehydrogenase"/>
    <property type="match status" value="3"/>
</dbReference>
<feature type="compositionally biased region" description="Basic and acidic residues" evidence="4">
    <location>
        <begin position="1"/>
        <end position="20"/>
    </location>
</feature>
<dbReference type="Pfam" id="PF00400">
    <property type="entry name" value="WD40"/>
    <property type="match status" value="7"/>
</dbReference>
<evidence type="ECO:0000313" key="7">
    <source>
        <dbReference type="Proteomes" id="UP000750334"/>
    </source>
</evidence>
<dbReference type="SUPFAM" id="SSF158230">
    <property type="entry name" value="PRP4-like"/>
    <property type="match status" value="1"/>
</dbReference>
<keyword evidence="1 3" id="KW-0853">WD repeat</keyword>
<dbReference type="PROSITE" id="PS50082">
    <property type="entry name" value="WD_REPEATS_2"/>
    <property type="match status" value="4"/>
</dbReference>
<evidence type="ECO:0000313" key="6">
    <source>
        <dbReference type="EMBL" id="KAG0655042.1"/>
    </source>
</evidence>
<evidence type="ECO:0000256" key="4">
    <source>
        <dbReference type="SAM" id="MobiDB-lite"/>
    </source>
</evidence>
<dbReference type="GO" id="GO:0000398">
    <property type="term" value="P:mRNA splicing, via spliceosome"/>
    <property type="evidence" value="ECO:0007669"/>
    <property type="project" value="TreeGrafter"/>
</dbReference>
<feature type="repeat" description="WD" evidence="3">
    <location>
        <begin position="450"/>
        <end position="485"/>
    </location>
</feature>
<proteinExistence type="predicted"/>
<organism evidence="6 7">
    <name type="scientific">Maudiozyma exigua</name>
    <name type="common">Yeast</name>
    <name type="synonym">Kazachstania exigua</name>
    <dbReference type="NCBI Taxonomy" id="34358"/>
    <lineage>
        <taxon>Eukaryota</taxon>
        <taxon>Fungi</taxon>
        <taxon>Dikarya</taxon>
        <taxon>Ascomycota</taxon>
        <taxon>Saccharomycotina</taxon>
        <taxon>Saccharomycetes</taxon>
        <taxon>Saccharomycetales</taxon>
        <taxon>Saccharomycetaceae</taxon>
        <taxon>Maudiozyma</taxon>
    </lineage>
</organism>
<dbReference type="PROSITE" id="PS50294">
    <property type="entry name" value="WD_REPEATS_REGION"/>
    <property type="match status" value="4"/>
</dbReference>
<dbReference type="GO" id="GO:0030621">
    <property type="term" value="F:U4 snRNA binding"/>
    <property type="evidence" value="ECO:0007669"/>
    <property type="project" value="TreeGrafter"/>
</dbReference>
<keyword evidence="2" id="KW-0677">Repeat</keyword>
<feature type="domain" description="Pre-mRNA processing factor 4 (PRP4)-like" evidence="5">
    <location>
        <begin position="47"/>
        <end position="98"/>
    </location>
</feature>
<dbReference type="InterPro" id="IPR020472">
    <property type="entry name" value="WD40_PAC1"/>
</dbReference>
<dbReference type="InterPro" id="IPR015943">
    <property type="entry name" value="WD40/YVTN_repeat-like_dom_sf"/>
</dbReference>
<dbReference type="InterPro" id="IPR036285">
    <property type="entry name" value="PRP4-like_sf"/>
</dbReference>
<dbReference type="Gene3D" id="4.10.280.110">
    <property type="entry name" value="Pre-mRNA processing factor 4 domain"/>
    <property type="match status" value="1"/>
</dbReference>
<dbReference type="PRINTS" id="PR00320">
    <property type="entry name" value="GPROTEINBRPT"/>
</dbReference>
<protein>
    <recommendedName>
        <fullName evidence="5">Pre-mRNA processing factor 4 (PRP4)-like domain-containing protein</fullName>
    </recommendedName>
</protein>
<keyword evidence="7" id="KW-1185">Reference proteome</keyword>
<dbReference type="EMBL" id="PUHR01000309">
    <property type="protein sequence ID" value="KAG0655042.1"/>
    <property type="molecule type" value="Genomic_DNA"/>
</dbReference>
<dbReference type="Proteomes" id="UP000750334">
    <property type="component" value="Unassembled WGS sequence"/>
</dbReference>
<comment type="caution">
    <text evidence="6">The sequence shown here is derived from an EMBL/GenBank/DDBJ whole genome shotgun (WGS) entry which is preliminary data.</text>
</comment>